<accession>A0A132NQR8</accession>
<proteinExistence type="inferred from homology"/>
<evidence type="ECO:0000256" key="2">
    <source>
        <dbReference type="PIRSR" id="PIRSR033096-1"/>
    </source>
</evidence>
<dbReference type="PANTHER" id="PTHR11668:SF494">
    <property type="entry name" value="PROTEIN PHOSPHATASE, PUTATIVE-RELATED"/>
    <property type="match status" value="1"/>
</dbReference>
<feature type="region of interest" description="Disordered" evidence="5">
    <location>
        <begin position="169"/>
        <end position="192"/>
    </location>
</feature>
<dbReference type="Proteomes" id="UP000070089">
    <property type="component" value="Unassembled WGS sequence"/>
</dbReference>
<sequence>MADELKALANEAFRAGHYPRAVELYTQAIEQLDSPRPEYFTNRASAHFQNGDFVAAKADAEAAIDLDPNFTKGYWRIAECERIMHQLDKSVEYYRRALETKPNNRKIVLAIRDVQRLIDIAKPSHGLTANSLLQALHSVPASSRPSSSGMSIGGFGGFPGMGGFGGFGSSGDAPAKVDESSRKDTPELPVDPGLLATTEEAQKVYTREWYDSSFTYMKSELFRSDIMRELVRRASELMNKESTCLSLSIESDERLAIVGDIHGSLPDLCAINEKLVPKIFSEKMKVVFLGDYVDRGPKGHTVVTALLCLKLCFPDRVFLLRGNHETVSMNSFFGYRPQVDESYGTESGMFDTMTSLFATMPLCCLINKEIFCTHGGAPLRADVCGEEINKRIPVRKVEMDDPLVSELTWSDPSQTPIDGSSGDGPAHTRPSHRGVGLIYDYRAFQAWAKKHGIKKLFRAHEAIQPIGIRCDFEHNASADHEHYTVFSSSNYVGMPNKGSFVLFEPGLRSFETVMLM</sequence>
<evidence type="ECO:0000259" key="6">
    <source>
        <dbReference type="PROSITE" id="PS00125"/>
    </source>
</evidence>
<evidence type="ECO:0000256" key="5">
    <source>
        <dbReference type="SAM" id="MobiDB-lite"/>
    </source>
</evidence>
<dbReference type="PROSITE" id="PS00125">
    <property type="entry name" value="SER_THR_PHOSPHATASE"/>
    <property type="match status" value="1"/>
</dbReference>
<evidence type="ECO:0000313" key="8">
    <source>
        <dbReference type="Proteomes" id="UP000070089"/>
    </source>
</evidence>
<feature type="domain" description="Serine/threonine specific protein phosphatases" evidence="6">
    <location>
        <begin position="320"/>
        <end position="325"/>
    </location>
</feature>
<dbReference type="PANTHER" id="PTHR11668">
    <property type="entry name" value="SERINE/THREONINE PROTEIN PHOSPHATASE"/>
    <property type="match status" value="1"/>
</dbReference>
<gene>
    <name evidence="7" type="ORF">QR46_3599</name>
</gene>
<dbReference type="GO" id="GO:0005737">
    <property type="term" value="C:cytoplasm"/>
    <property type="evidence" value="ECO:0007669"/>
    <property type="project" value="TreeGrafter"/>
</dbReference>
<dbReference type="InterPro" id="IPR029052">
    <property type="entry name" value="Metallo-depent_PP-like"/>
</dbReference>
<dbReference type="PIRSF" id="PIRSF033096">
    <property type="entry name" value="PPPtase_5"/>
    <property type="match status" value="1"/>
</dbReference>
<dbReference type="InterPro" id="IPR004843">
    <property type="entry name" value="Calcineurin-like_PHP"/>
</dbReference>
<keyword evidence="3" id="KW-0802">TPR repeat</keyword>
<dbReference type="SUPFAM" id="SSF48452">
    <property type="entry name" value="TPR-like"/>
    <property type="match status" value="1"/>
</dbReference>
<evidence type="ECO:0000313" key="7">
    <source>
        <dbReference type="EMBL" id="KWX12424.1"/>
    </source>
</evidence>
<dbReference type="Gene3D" id="3.60.21.10">
    <property type="match status" value="1"/>
</dbReference>
<dbReference type="InterPro" id="IPR019734">
    <property type="entry name" value="TPR_rpt"/>
</dbReference>
<dbReference type="EC" id="3.1.3.16" evidence="4"/>
<keyword evidence="4" id="KW-0378">Hydrolase</keyword>
<dbReference type="InterPro" id="IPR006186">
    <property type="entry name" value="Ser/Thr-sp_prot-phosphatase"/>
</dbReference>
<dbReference type="SMART" id="SM00028">
    <property type="entry name" value="TPR"/>
    <property type="match status" value="3"/>
</dbReference>
<dbReference type="SMART" id="SM00156">
    <property type="entry name" value="PP2Ac"/>
    <property type="match status" value="1"/>
</dbReference>
<comment type="catalytic activity">
    <reaction evidence="4">
        <text>O-phospho-L-threonyl-[protein] + H2O = L-threonyl-[protein] + phosphate</text>
        <dbReference type="Rhea" id="RHEA:47004"/>
        <dbReference type="Rhea" id="RHEA-COMP:11060"/>
        <dbReference type="Rhea" id="RHEA-COMP:11605"/>
        <dbReference type="ChEBI" id="CHEBI:15377"/>
        <dbReference type="ChEBI" id="CHEBI:30013"/>
        <dbReference type="ChEBI" id="CHEBI:43474"/>
        <dbReference type="ChEBI" id="CHEBI:61977"/>
        <dbReference type="EC" id="3.1.3.16"/>
    </reaction>
</comment>
<dbReference type="Gene3D" id="1.25.40.10">
    <property type="entry name" value="Tetratricopeptide repeat domain"/>
    <property type="match status" value="1"/>
</dbReference>
<feature type="active site" description="Proton donor/acceptor" evidence="2">
    <location>
        <position position="324"/>
    </location>
</feature>
<dbReference type="VEuPathDB" id="GiardiaDB:QR46_3599"/>
<feature type="compositionally biased region" description="Basic and acidic residues" evidence="5">
    <location>
        <begin position="175"/>
        <end position="186"/>
    </location>
</feature>
<dbReference type="CDD" id="cd00144">
    <property type="entry name" value="MPP_PPP_family"/>
    <property type="match status" value="1"/>
</dbReference>
<dbReference type="GO" id="GO:0005634">
    <property type="term" value="C:nucleus"/>
    <property type="evidence" value="ECO:0007669"/>
    <property type="project" value="TreeGrafter"/>
</dbReference>
<dbReference type="Pfam" id="PF00149">
    <property type="entry name" value="Metallophos"/>
    <property type="match status" value="1"/>
</dbReference>
<dbReference type="InterPro" id="IPR050341">
    <property type="entry name" value="PP1_catalytic_subunit"/>
</dbReference>
<evidence type="ECO:0000256" key="1">
    <source>
        <dbReference type="ARBA" id="ARBA00008786"/>
    </source>
</evidence>
<dbReference type="Pfam" id="PF13181">
    <property type="entry name" value="TPR_8"/>
    <property type="match status" value="1"/>
</dbReference>
<dbReference type="EMBL" id="JXTI01000118">
    <property type="protein sequence ID" value="KWX12424.1"/>
    <property type="molecule type" value="Genomic_DNA"/>
</dbReference>
<evidence type="ECO:0000256" key="3">
    <source>
        <dbReference type="PROSITE-ProRule" id="PRU00339"/>
    </source>
</evidence>
<organism evidence="7 8">
    <name type="scientific">Giardia duodenalis assemblage B</name>
    <dbReference type="NCBI Taxonomy" id="1394984"/>
    <lineage>
        <taxon>Eukaryota</taxon>
        <taxon>Metamonada</taxon>
        <taxon>Diplomonadida</taxon>
        <taxon>Hexamitidae</taxon>
        <taxon>Giardiinae</taxon>
        <taxon>Giardia</taxon>
    </lineage>
</organism>
<evidence type="ECO:0000256" key="4">
    <source>
        <dbReference type="RuleBase" id="RU004273"/>
    </source>
</evidence>
<dbReference type="PROSITE" id="PS50005">
    <property type="entry name" value="TPR"/>
    <property type="match status" value="1"/>
</dbReference>
<dbReference type="FunFam" id="3.60.21.10:FF:000194">
    <property type="entry name" value="Serine/threonine-protein phosphatase"/>
    <property type="match status" value="1"/>
</dbReference>
<comment type="similarity">
    <text evidence="1">Belongs to the PPP phosphatase family. PP-5 (PP-T) subfamily.</text>
</comment>
<comment type="caution">
    <text evidence="7">The sequence shown here is derived from an EMBL/GenBank/DDBJ whole genome shotgun (WGS) entry which is preliminary data.</text>
</comment>
<feature type="repeat" description="TPR" evidence="3">
    <location>
        <begin position="71"/>
        <end position="104"/>
    </location>
</feature>
<feature type="region of interest" description="Disordered" evidence="5">
    <location>
        <begin position="406"/>
        <end position="429"/>
    </location>
</feature>
<dbReference type="InterPro" id="IPR011990">
    <property type="entry name" value="TPR-like_helical_dom_sf"/>
</dbReference>
<protein>
    <recommendedName>
        <fullName evidence="4">Serine/threonine-protein phosphatase</fullName>
        <ecNumber evidence="4">3.1.3.16</ecNumber>
    </recommendedName>
</protein>
<reference evidence="7 8" key="1">
    <citation type="journal article" date="2015" name="Mol. Biochem. Parasitol.">
        <title>Identification of polymorphic genes for use in assemblage B genotyping assays through comparative genomics of multiple assemblage B Giardia duodenalis isolates.</title>
        <authorList>
            <person name="Wielinga C."/>
            <person name="Thompson R.C."/>
            <person name="Monis P."/>
            <person name="Ryan U."/>
        </authorList>
    </citation>
    <scope>NUCLEOTIDE SEQUENCE [LARGE SCALE GENOMIC DNA]</scope>
    <source>
        <strain evidence="7 8">BAH15c1</strain>
    </source>
</reference>
<dbReference type="PRINTS" id="PR00114">
    <property type="entry name" value="STPHPHTASE"/>
</dbReference>
<dbReference type="SUPFAM" id="SSF56300">
    <property type="entry name" value="Metallo-dependent phosphatases"/>
    <property type="match status" value="1"/>
</dbReference>
<name>A0A132NQR8_GIAIN</name>
<dbReference type="OrthoDB" id="10249871at2759"/>
<feature type="compositionally biased region" description="Polar residues" evidence="5">
    <location>
        <begin position="407"/>
        <end position="418"/>
    </location>
</feature>
<dbReference type="AlphaFoldDB" id="A0A132NQR8"/>
<dbReference type="GO" id="GO:0004722">
    <property type="term" value="F:protein serine/threonine phosphatase activity"/>
    <property type="evidence" value="ECO:0007669"/>
    <property type="project" value="UniProtKB-EC"/>
</dbReference>
<dbReference type="Pfam" id="PF13432">
    <property type="entry name" value="TPR_16"/>
    <property type="match status" value="1"/>
</dbReference>